<dbReference type="Proteomes" id="UP001597549">
    <property type="component" value="Unassembled WGS sequence"/>
</dbReference>
<sequence length="165" mass="19499">MNIEDVNLEKPNRTSEFEILRKEAYNYLIEQQKIIEDTYGIHQYEDWFYDQGTGILTFSNTDTKDKIIEIQYEEVGSISTISKTWLWSWANPHIEPKVKTEIEIVKNYGNENNLESLAKSKWFADEYDAWEMTAISAYLMKAKGAYRFPLENTLSFVIYKEIIQP</sequence>
<proteinExistence type="predicted"/>
<reference evidence="2" key="1">
    <citation type="journal article" date="2019" name="Int. J. Syst. Evol. Microbiol.">
        <title>The Global Catalogue of Microorganisms (GCM) 10K type strain sequencing project: providing services to taxonomists for standard genome sequencing and annotation.</title>
        <authorList>
            <consortium name="The Broad Institute Genomics Platform"/>
            <consortium name="The Broad Institute Genome Sequencing Center for Infectious Disease"/>
            <person name="Wu L."/>
            <person name="Ma J."/>
        </authorList>
    </citation>
    <scope>NUCLEOTIDE SEQUENCE [LARGE SCALE GENOMIC DNA]</scope>
    <source>
        <strain evidence="2">KCTC 52644</strain>
    </source>
</reference>
<gene>
    <name evidence="1" type="ORF">ACFSX9_04405</name>
</gene>
<accession>A0ABW5Z6K5</accession>
<dbReference type="InterPro" id="IPR049249">
    <property type="entry name" value="DUF6882"/>
</dbReference>
<dbReference type="RefSeq" id="WP_379804898.1">
    <property type="nucleotide sequence ID" value="NZ_JBHUOL010000010.1"/>
</dbReference>
<dbReference type="Pfam" id="PF21813">
    <property type="entry name" value="DUF6882"/>
    <property type="match status" value="1"/>
</dbReference>
<evidence type="ECO:0000313" key="2">
    <source>
        <dbReference type="Proteomes" id="UP001597549"/>
    </source>
</evidence>
<evidence type="ECO:0000313" key="1">
    <source>
        <dbReference type="EMBL" id="MFD2907970.1"/>
    </source>
</evidence>
<protein>
    <submittedName>
        <fullName evidence="1">DUF6882 domain-containing protein</fullName>
    </submittedName>
</protein>
<keyword evidence="2" id="KW-1185">Reference proteome</keyword>
<dbReference type="EMBL" id="JBHUOL010000010">
    <property type="protein sequence ID" value="MFD2907970.1"/>
    <property type="molecule type" value="Genomic_DNA"/>
</dbReference>
<organism evidence="1 2">
    <name type="scientific">Flavobacterium ardleyense</name>
    <dbReference type="NCBI Taxonomy" id="2038737"/>
    <lineage>
        <taxon>Bacteria</taxon>
        <taxon>Pseudomonadati</taxon>
        <taxon>Bacteroidota</taxon>
        <taxon>Flavobacteriia</taxon>
        <taxon>Flavobacteriales</taxon>
        <taxon>Flavobacteriaceae</taxon>
        <taxon>Flavobacterium</taxon>
    </lineage>
</organism>
<name>A0ABW5Z6K5_9FLAO</name>
<comment type="caution">
    <text evidence="1">The sequence shown here is derived from an EMBL/GenBank/DDBJ whole genome shotgun (WGS) entry which is preliminary data.</text>
</comment>